<proteinExistence type="inferred from homology"/>
<dbReference type="Pfam" id="PF00498">
    <property type="entry name" value="FHA"/>
    <property type="match status" value="1"/>
</dbReference>
<dbReference type="InterPro" id="IPR000253">
    <property type="entry name" value="FHA_dom"/>
</dbReference>
<sequence length="704" mass="78449">MVSTYNVGISTIKIVDTGASYMYVVEDPPVPEKSLKKLGAALAKISEEVEDPGLFLDLSRREEASKYLRGRLAKLGIKDATLVALAERELLGFGPLDPVLRDKKLENVECKGPDLPLNVVHTEYGRLETNMKFSKGELDKLIQRLVFLTGKTISVSNPKIDNAFLQGVGRLTATFGEEISRGSSFVVRIFPEKPWTVLGLLERGTVSPELLAYLWLAVEYKMPILIAGEMGSGKTSYANAILGLAPPDKRIGTAEDIPEFRIPHKNWQAYYTDDKRGIGLMDLVALLLRANVDYVVINEIRGARNQKGEVDAAAWFQAVATGHGGVTTIHADTVEDVFNRLDHMGIPPAYLTSLALVVYIGRFKIGGRIQRRTQYVFDIIDPSKRLYNVLFEYDREGDRYVAKGLETARTTQRIMELAKWDLEKFKSEYAKRVDFLGRLMCLNRKKPIQTLDELADLFARFYRGYVPEVSDCPPPKQQEARKAEGVAADWILKFKLPRGRKVIYFEPSPGLTLLNVEGTSKVVEEEVFELKARGSGELRYRVELDGKVIDQKAIPLLKSDARLTAPTQKVDALEVPRMPAPPAPQPGGERLQSEETVVWEETRLLEETLVASDMCIKFGGGVLKLVDGKIYGRADFAFLGDLSSYVSRQHFKALLKEGRWYLEDLGSRNGLYINGVRASPGTPVEIAYGAKIKVGKAEGVVEPC</sequence>
<dbReference type="GO" id="GO:0016887">
    <property type="term" value="F:ATP hydrolysis activity"/>
    <property type="evidence" value="ECO:0007669"/>
    <property type="project" value="InterPro"/>
</dbReference>
<evidence type="ECO:0000313" key="4">
    <source>
        <dbReference type="Proteomes" id="UP000008138"/>
    </source>
</evidence>
<reference evidence="3 4" key="1">
    <citation type="journal article" date="2011" name="J. Bacteriol.">
        <title>Complete genome sequence of the thermoacidophilic crenarchaeon Thermoproteus uzoniensis 768-20.</title>
        <authorList>
            <person name="Mardanov A.V."/>
            <person name="Gumerov V.M."/>
            <person name="Beletsky A.V."/>
            <person name="Prokofeva M.I."/>
            <person name="Bonch-Osmolovskaya E.A."/>
            <person name="Ravin N.V."/>
            <person name="Skryabin K.G."/>
        </authorList>
    </citation>
    <scope>NUCLEOTIDE SEQUENCE [LARGE SCALE GENOMIC DNA]</scope>
    <source>
        <strain evidence="3 4">768-20</strain>
    </source>
</reference>
<accession>F2L5W9</accession>
<feature type="domain" description="FHA" evidence="2">
    <location>
        <begin position="625"/>
        <end position="678"/>
    </location>
</feature>
<name>F2L5W9_THEU7</name>
<dbReference type="Gene3D" id="3.30.450.380">
    <property type="match status" value="1"/>
</dbReference>
<dbReference type="STRING" id="999630.TUZN_0931"/>
<organism evidence="3 4">
    <name type="scientific">Thermoproteus uzoniensis (strain 768-20)</name>
    <dbReference type="NCBI Taxonomy" id="999630"/>
    <lineage>
        <taxon>Archaea</taxon>
        <taxon>Thermoproteota</taxon>
        <taxon>Thermoprotei</taxon>
        <taxon>Thermoproteales</taxon>
        <taxon>Thermoproteaceae</taxon>
        <taxon>Thermoproteus</taxon>
    </lineage>
</organism>
<dbReference type="InterPro" id="IPR050921">
    <property type="entry name" value="T4SS_GSP_E_ATPase"/>
</dbReference>
<evidence type="ECO:0000259" key="2">
    <source>
        <dbReference type="PROSITE" id="PS50006"/>
    </source>
</evidence>
<evidence type="ECO:0000256" key="1">
    <source>
        <dbReference type="ARBA" id="ARBA00006611"/>
    </source>
</evidence>
<dbReference type="InterPro" id="IPR027417">
    <property type="entry name" value="P-loop_NTPase"/>
</dbReference>
<dbReference type="Gene3D" id="3.40.50.300">
    <property type="entry name" value="P-loop containing nucleotide triphosphate hydrolases"/>
    <property type="match status" value="1"/>
</dbReference>
<protein>
    <submittedName>
        <fullName evidence="3">Type II secretion system protein E</fullName>
    </submittedName>
</protein>
<dbReference type="Pfam" id="PF00437">
    <property type="entry name" value="T2SSE"/>
    <property type="match status" value="1"/>
</dbReference>
<dbReference type="HOGENOM" id="CLU_391624_0_0_2"/>
<dbReference type="InterPro" id="IPR001482">
    <property type="entry name" value="T2SS/T4SS_dom"/>
</dbReference>
<reference key="2">
    <citation type="submission" date="2011-03" db="EMBL/GenBank/DDBJ databases">
        <title>Complete genome sequence of the thermoacidophilic crenarchaeon Thermoproteus uzoniensis 768-20.</title>
        <authorList>
            <person name="Mardanov A.V."/>
            <person name="Gumerov V.M."/>
            <person name="Beletsky A.V."/>
            <person name="Prokofeva M.I."/>
            <person name="Bonch-Osmolovskaya E.A."/>
            <person name="Ravin N.V."/>
            <person name="Skryabin K.G."/>
        </authorList>
    </citation>
    <scope>NUCLEOTIDE SEQUENCE</scope>
    <source>
        <strain>768-20</strain>
    </source>
</reference>
<dbReference type="eggNOG" id="arCOG01694">
    <property type="taxonomic scope" value="Archaea"/>
</dbReference>
<dbReference type="SMART" id="SM00240">
    <property type="entry name" value="FHA"/>
    <property type="match status" value="1"/>
</dbReference>
<gene>
    <name evidence="3" type="ordered locus">TUZN_0931</name>
</gene>
<dbReference type="eggNOG" id="arCOG01817">
    <property type="taxonomic scope" value="Archaea"/>
</dbReference>
<dbReference type="CDD" id="cd01130">
    <property type="entry name" value="VirB11-like_ATPase"/>
    <property type="match status" value="1"/>
</dbReference>
<dbReference type="InterPro" id="IPR008984">
    <property type="entry name" value="SMAD_FHA_dom_sf"/>
</dbReference>
<dbReference type="KEGG" id="tuz:TUZN_0931"/>
<keyword evidence="4" id="KW-1185">Reference proteome</keyword>
<dbReference type="SUPFAM" id="SSF52540">
    <property type="entry name" value="P-loop containing nucleoside triphosphate hydrolases"/>
    <property type="match status" value="1"/>
</dbReference>
<dbReference type="EMBL" id="CP002590">
    <property type="protein sequence ID" value="AEA12414.1"/>
    <property type="molecule type" value="Genomic_DNA"/>
</dbReference>
<dbReference type="Gene3D" id="2.60.200.20">
    <property type="match status" value="1"/>
</dbReference>
<dbReference type="Proteomes" id="UP000008138">
    <property type="component" value="Chromosome"/>
</dbReference>
<evidence type="ECO:0000313" key="3">
    <source>
        <dbReference type="EMBL" id="AEA12414.1"/>
    </source>
</evidence>
<dbReference type="PANTHER" id="PTHR30486:SF6">
    <property type="entry name" value="TYPE IV PILUS RETRACTATION ATPASE PILT"/>
    <property type="match status" value="1"/>
</dbReference>
<dbReference type="PANTHER" id="PTHR30486">
    <property type="entry name" value="TWITCHING MOTILITY PROTEIN PILT"/>
    <property type="match status" value="1"/>
</dbReference>
<dbReference type="SUPFAM" id="SSF49879">
    <property type="entry name" value="SMAD/FHA domain"/>
    <property type="match status" value="1"/>
</dbReference>
<dbReference type="AlphaFoldDB" id="F2L5W9"/>
<dbReference type="PROSITE" id="PS50006">
    <property type="entry name" value="FHA_DOMAIN"/>
    <property type="match status" value="1"/>
</dbReference>
<comment type="similarity">
    <text evidence="1">Belongs to the GSP E family.</text>
</comment>
<dbReference type="CDD" id="cd00060">
    <property type="entry name" value="FHA"/>
    <property type="match status" value="1"/>
</dbReference>